<reference evidence="1 2" key="1">
    <citation type="submission" date="2024-08" db="EMBL/GenBank/DDBJ databases">
        <title>Sulfate-reducing bacteria isolated from formation water of the oil field in Kazakhstan and description of Pseudodesulfovibrio sp.</title>
        <authorList>
            <person name="Bidzhieva S.K."/>
            <person name="Tourova T.P."/>
            <person name="Grouzdev D.S."/>
            <person name="Beletsky A.V."/>
            <person name="Sokolova D.S."/>
            <person name="Samigullina S.R."/>
            <person name="Poltaraus A.B."/>
            <person name="Avtukh A.N."/>
            <person name="Tereshina V.M."/>
            <person name="Zhaparov N.S."/>
            <person name="Mardanov A.V."/>
            <person name="Nazina T.N."/>
        </authorList>
    </citation>
    <scope>NUCLEOTIDE SEQUENCE [LARGE SCALE GENOMIC DNA]</scope>
    <source>
        <strain evidence="1 2">9FUS</strain>
    </source>
</reference>
<comment type="caution">
    <text evidence="1">The sequence shown here is derived from an EMBL/GenBank/DDBJ whole genome shotgun (WGS) entry which is preliminary data.</text>
</comment>
<protein>
    <submittedName>
        <fullName evidence="1">Phage tail protein</fullName>
    </submittedName>
</protein>
<gene>
    <name evidence="1" type="ORF">AB6M95_08380</name>
</gene>
<dbReference type="Proteomes" id="UP001568698">
    <property type="component" value="Unassembled WGS sequence"/>
</dbReference>
<dbReference type="InterPro" id="IPR006521">
    <property type="entry name" value="Tail_protein_I"/>
</dbReference>
<dbReference type="RefSeq" id="WP_371386281.1">
    <property type="nucleotide sequence ID" value="NZ_JBGLYH010000018.1"/>
</dbReference>
<evidence type="ECO:0000313" key="2">
    <source>
        <dbReference type="Proteomes" id="UP001568698"/>
    </source>
</evidence>
<accession>A0ABV4K1F3</accession>
<dbReference type="EMBL" id="JBGLYH010000018">
    <property type="protein sequence ID" value="MEZ7196760.1"/>
    <property type="molecule type" value="Genomic_DNA"/>
</dbReference>
<dbReference type="Pfam" id="PF09684">
    <property type="entry name" value="Tail_P2_I"/>
    <property type="match status" value="1"/>
</dbReference>
<organism evidence="1 2">
    <name type="scientific">Pseudodesulfovibrio karagichevae</name>
    <dbReference type="NCBI Taxonomy" id="3239305"/>
    <lineage>
        <taxon>Bacteria</taxon>
        <taxon>Pseudomonadati</taxon>
        <taxon>Thermodesulfobacteriota</taxon>
        <taxon>Desulfovibrionia</taxon>
        <taxon>Desulfovibrionales</taxon>
        <taxon>Desulfovibrionaceae</taxon>
    </lineage>
</organism>
<proteinExistence type="predicted"/>
<name>A0ABV4K1F3_9BACT</name>
<keyword evidence="2" id="KW-1185">Reference proteome</keyword>
<sequence length="214" mass="23858">MGVFKDYFFKTLRWPLIHRPGPLAALVEGLARALDEARRDIIFLRNQFNPWTCEPDMIPLHAESRGITQSAEETDEQFRERCIRAFAWQRLGGGQLGMPQILAHFGYPGTEMLNVRHENPARWAEFKPKVPVPDAGLKAQDFTRIGWMANETKPARSRLAGIQAASSVPGGVNAGGITYTTIRVRLTPERTTSIRIIGAVHGGGYTHTVARVRA</sequence>
<evidence type="ECO:0000313" key="1">
    <source>
        <dbReference type="EMBL" id="MEZ7196760.1"/>
    </source>
</evidence>